<dbReference type="Pfam" id="PF04346">
    <property type="entry name" value="EutH"/>
    <property type="match status" value="1"/>
</dbReference>
<sequence>MSINDLIIYILVFFMILGALDKCIGNKFGLGEKFDEGFKAMGPLAIAMVGVISLAPVLADFLGKIIGPIYSFFGADPAMFAPSFLAIDMGGYPLAVQMAQTTEAGLFAGIILGSMLGATVVFTIPVALNIIKKEDHKFLAIGVLTGLITIPFGCLVGGLVAGFALKMILINLIPIIIIALLISLGLWLIPATMIRGFRWFGQIVLIVITLATAAIVTETLTGLVIIPGLAPIQDGIKVVGSITIVLLGTFPFIHVITKFFQKLLMKVGKIININSESAAGLIVTLANNIPMFNMMKNMDDRGKVLNVAFTVSAAFVFGDHLGFTAAVSRPMIVPMIAGKLTAGFFAVILAYLLISRTNILNPKQKVS</sequence>
<dbReference type="GO" id="GO:0034228">
    <property type="term" value="F:ethanolamine transmembrane transporter activity"/>
    <property type="evidence" value="ECO:0007669"/>
    <property type="project" value="InterPro"/>
</dbReference>
<dbReference type="InterPro" id="IPR007441">
    <property type="entry name" value="EutH"/>
</dbReference>
<keyword evidence="1" id="KW-1133">Transmembrane helix</keyword>
<feature type="transmembrane region" description="Helical" evidence="1">
    <location>
        <begin position="44"/>
        <end position="70"/>
    </location>
</feature>
<keyword evidence="1" id="KW-0812">Transmembrane</keyword>
<dbReference type="PANTHER" id="PTHR40089:SF1">
    <property type="entry name" value="ETHANOLAMINE PERMEASE EUTH-RELATED"/>
    <property type="match status" value="1"/>
</dbReference>
<proteinExistence type="predicted"/>
<evidence type="ECO:0000313" key="2">
    <source>
        <dbReference type="EMBL" id="PIY96853.1"/>
    </source>
</evidence>
<evidence type="ECO:0000313" key="3">
    <source>
        <dbReference type="Proteomes" id="UP000230779"/>
    </source>
</evidence>
<dbReference type="GO" id="GO:0005886">
    <property type="term" value="C:plasma membrane"/>
    <property type="evidence" value="ECO:0007669"/>
    <property type="project" value="TreeGrafter"/>
</dbReference>
<protein>
    <submittedName>
        <fullName evidence="2">Ethanolamine utilization protein EutH</fullName>
    </submittedName>
</protein>
<evidence type="ECO:0000256" key="1">
    <source>
        <dbReference type="SAM" id="Phobius"/>
    </source>
</evidence>
<dbReference type="PIRSF" id="PIRSF019466">
    <property type="entry name" value="EutH"/>
    <property type="match status" value="1"/>
</dbReference>
<organism evidence="2 3">
    <name type="scientific">Candidatus Kerfeldbacteria bacterium CG_4_10_14_0_8_um_filter_42_10</name>
    <dbReference type="NCBI Taxonomy" id="2014248"/>
    <lineage>
        <taxon>Bacteria</taxon>
        <taxon>Candidatus Kerfeldiibacteriota</taxon>
    </lineage>
</organism>
<gene>
    <name evidence="2" type="ORF">COY66_02330</name>
</gene>
<feature type="transmembrane region" description="Helical" evidence="1">
    <location>
        <begin position="304"/>
        <end position="326"/>
    </location>
</feature>
<feature type="transmembrane region" description="Helical" evidence="1">
    <location>
        <begin position="203"/>
        <end position="226"/>
    </location>
</feature>
<reference evidence="2 3" key="1">
    <citation type="submission" date="2017-09" db="EMBL/GenBank/DDBJ databases">
        <title>Depth-based differentiation of microbial function through sediment-hosted aquifers and enrichment of novel symbionts in the deep terrestrial subsurface.</title>
        <authorList>
            <person name="Probst A.J."/>
            <person name="Ladd B."/>
            <person name="Jarett J.K."/>
            <person name="Geller-Mcgrath D.E."/>
            <person name="Sieber C.M."/>
            <person name="Emerson J.B."/>
            <person name="Anantharaman K."/>
            <person name="Thomas B.C."/>
            <person name="Malmstrom R."/>
            <person name="Stieglmeier M."/>
            <person name="Klingl A."/>
            <person name="Woyke T."/>
            <person name="Ryan C.M."/>
            <person name="Banfield J.F."/>
        </authorList>
    </citation>
    <scope>NUCLEOTIDE SEQUENCE [LARGE SCALE GENOMIC DNA]</scope>
    <source>
        <strain evidence="2">CG_4_10_14_0_8_um_filter_42_10</strain>
    </source>
</reference>
<name>A0A2M7RJA9_9BACT</name>
<dbReference type="PANTHER" id="PTHR40089">
    <property type="entry name" value="ETHANOLAMINE UTILIZATION PROTEIN EUTH"/>
    <property type="match status" value="1"/>
</dbReference>
<comment type="caution">
    <text evidence="2">The sequence shown here is derived from an EMBL/GenBank/DDBJ whole genome shotgun (WGS) entry which is preliminary data.</text>
</comment>
<dbReference type="NCBIfam" id="NF011666">
    <property type="entry name" value="PRK15086.1-2"/>
    <property type="match status" value="1"/>
</dbReference>
<dbReference type="AlphaFoldDB" id="A0A2M7RJA9"/>
<dbReference type="Proteomes" id="UP000230779">
    <property type="component" value="Unassembled WGS sequence"/>
</dbReference>
<feature type="transmembrane region" description="Helical" evidence="1">
    <location>
        <begin position="238"/>
        <end position="260"/>
    </location>
</feature>
<keyword evidence="1" id="KW-0472">Membrane</keyword>
<feature type="transmembrane region" description="Helical" evidence="1">
    <location>
        <begin position="168"/>
        <end position="191"/>
    </location>
</feature>
<feature type="transmembrane region" description="Helical" evidence="1">
    <location>
        <begin position="6"/>
        <end position="24"/>
    </location>
</feature>
<feature type="transmembrane region" description="Helical" evidence="1">
    <location>
        <begin position="332"/>
        <end position="354"/>
    </location>
</feature>
<feature type="transmembrane region" description="Helical" evidence="1">
    <location>
        <begin position="138"/>
        <end position="162"/>
    </location>
</feature>
<dbReference type="EMBL" id="PFMD01000025">
    <property type="protein sequence ID" value="PIY96853.1"/>
    <property type="molecule type" value="Genomic_DNA"/>
</dbReference>
<accession>A0A2M7RJA9</accession>
<feature type="transmembrane region" description="Helical" evidence="1">
    <location>
        <begin position="106"/>
        <end position="131"/>
    </location>
</feature>
<dbReference type="NCBIfam" id="NF011667">
    <property type="entry name" value="PRK15086.1-3"/>
    <property type="match status" value="1"/>
</dbReference>